<organism evidence="1 2">
    <name type="scientific">Natrinema hispanicum</name>
    <dbReference type="NCBI Taxonomy" id="392421"/>
    <lineage>
        <taxon>Archaea</taxon>
        <taxon>Methanobacteriati</taxon>
        <taxon>Methanobacteriota</taxon>
        <taxon>Stenosarchaea group</taxon>
        <taxon>Halobacteria</taxon>
        <taxon>Halobacteriales</taxon>
        <taxon>Natrialbaceae</taxon>
        <taxon>Natrinema</taxon>
    </lineage>
</organism>
<dbReference type="EMBL" id="FOIC01000073">
    <property type="protein sequence ID" value="SEU15032.1"/>
    <property type="molecule type" value="Genomic_DNA"/>
</dbReference>
<evidence type="ECO:0000313" key="1">
    <source>
        <dbReference type="EMBL" id="SEU15032.1"/>
    </source>
</evidence>
<gene>
    <name evidence="1" type="ORF">SAMN04488694_1735</name>
</gene>
<evidence type="ECO:0000313" key="2">
    <source>
        <dbReference type="Proteomes" id="UP000199320"/>
    </source>
</evidence>
<reference evidence="2" key="1">
    <citation type="submission" date="2016-10" db="EMBL/GenBank/DDBJ databases">
        <authorList>
            <person name="Varghese N."/>
            <person name="Submissions S."/>
        </authorList>
    </citation>
    <scope>NUCLEOTIDE SEQUENCE [LARGE SCALE GENOMIC DNA]</scope>
    <source>
        <strain evidence="2">CDM_6</strain>
    </source>
</reference>
<name>A0A1I0JVW1_9EURY</name>
<dbReference type="Proteomes" id="UP000199320">
    <property type="component" value="Unassembled WGS sequence"/>
</dbReference>
<sequence length="67" mass="7508">MYEDVIDDEDMPLARKSILPGTGFFIALLQRRIAPVSALFSADFREACGELDAVCRYEVEKTDHTAV</sequence>
<dbReference type="AlphaFoldDB" id="A0A1I0JVW1"/>
<protein>
    <submittedName>
        <fullName evidence="1">Uncharacterized protein</fullName>
    </submittedName>
</protein>
<keyword evidence="2" id="KW-1185">Reference proteome</keyword>
<dbReference type="STRING" id="392421.SAMN04488694_1735"/>
<accession>A0A1I0JVW1</accession>
<proteinExistence type="predicted"/>